<dbReference type="InterPro" id="IPR025944">
    <property type="entry name" value="Sigma_54_int_dom_CS"/>
</dbReference>
<dbReference type="RefSeq" id="WP_212685172.1">
    <property type="nucleotide sequence ID" value="NZ_JAGSPM010000009.1"/>
</dbReference>
<dbReference type="Pfam" id="PF01590">
    <property type="entry name" value="GAF"/>
    <property type="match status" value="1"/>
</dbReference>
<dbReference type="GO" id="GO:0005524">
    <property type="term" value="F:ATP binding"/>
    <property type="evidence" value="ECO:0007669"/>
    <property type="project" value="UniProtKB-KW"/>
</dbReference>
<dbReference type="InterPro" id="IPR025943">
    <property type="entry name" value="Sigma_54_int_dom_ATP-bd_2"/>
</dbReference>
<dbReference type="Gene3D" id="3.40.50.300">
    <property type="entry name" value="P-loop containing nucleotide triphosphate hydrolases"/>
    <property type="match status" value="1"/>
</dbReference>
<dbReference type="PROSITE" id="PS00676">
    <property type="entry name" value="SIGMA54_INTERACT_2"/>
    <property type="match status" value="1"/>
</dbReference>
<dbReference type="Gene3D" id="1.10.10.60">
    <property type="entry name" value="Homeodomain-like"/>
    <property type="match status" value="1"/>
</dbReference>
<dbReference type="PROSITE" id="PS00675">
    <property type="entry name" value="SIGMA54_INTERACT_1"/>
    <property type="match status" value="1"/>
</dbReference>
<dbReference type="SUPFAM" id="SSF52540">
    <property type="entry name" value="P-loop containing nucleoside triphosphate hydrolases"/>
    <property type="match status" value="1"/>
</dbReference>
<dbReference type="Gene3D" id="1.10.8.60">
    <property type="match status" value="1"/>
</dbReference>
<dbReference type="CDD" id="cd00009">
    <property type="entry name" value="AAA"/>
    <property type="match status" value="1"/>
</dbReference>
<evidence type="ECO:0000256" key="5">
    <source>
        <dbReference type="ARBA" id="ARBA00023163"/>
    </source>
</evidence>
<proteinExistence type="predicted"/>
<evidence type="ECO:0000256" key="4">
    <source>
        <dbReference type="ARBA" id="ARBA00023125"/>
    </source>
</evidence>
<dbReference type="InterPro" id="IPR002078">
    <property type="entry name" value="Sigma_54_int"/>
</dbReference>
<dbReference type="Pfam" id="PF02954">
    <property type="entry name" value="HTH_8"/>
    <property type="match status" value="1"/>
</dbReference>
<dbReference type="InterPro" id="IPR058031">
    <property type="entry name" value="AAA_lid_NorR"/>
</dbReference>
<dbReference type="FunFam" id="3.40.50.300:FF:000006">
    <property type="entry name" value="DNA-binding transcriptional regulator NtrC"/>
    <property type="match status" value="1"/>
</dbReference>
<comment type="caution">
    <text evidence="7">The sequence shown here is derived from an EMBL/GenBank/DDBJ whole genome shotgun (WGS) entry which is preliminary data.</text>
</comment>
<dbReference type="InterPro" id="IPR003593">
    <property type="entry name" value="AAA+_ATPase"/>
</dbReference>
<keyword evidence="3" id="KW-0805">Transcription regulation</keyword>
<organism evidence="7 8">
    <name type="scientific">Undibacterium baiyunense</name>
    <dbReference type="NCBI Taxonomy" id="2828731"/>
    <lineage>
        <taxon>Bacteria</taxon>
        <taxon>Pseudomonadati</taxon>
        <taxon>Pseudomonadota</taxon>
        <taxon>Betaproteobacteria</taxon>
        <taxon>Burkholderiales</taxon>
        <taxon>Oxalobacteraceae</taxon>
        <taxon>Undibacterium</taxon>
    </lineage>
</organism>
<dbReference type="Pfam" id="PF25601">
    <property type="entry name" value="AAA_lid_14"/>
    <property type="match status" value="1"/>
</dbReference>
<evidence type="ECO:0000313" key="7">
    <source>
        <dbReference type="EMBL" id="MBR7747798.1"/>
    </source>
</evidence>
<dbReference type="InterPro" id="IPR009057">
    <property type="entry name" value="Homeodomain-like_sf"/>
</dbReference>
<dbReference type="InterPro" id="IPR027417">
    <property type="entry name" value="P-loop_NTPase"/>
</dbReference>
<dbReference type="InterPro" id="IPR029016">
    <property type="entry name" value="GAF-like_dom_sf"/>
</dbReference>
<dbReference type="PANTHER" id="PTHR32071:SF77">
    <property type="entry name" value="TRANSCRIPTIONAL REGULATORY PROTEIN"/>
    <property type="match status" value="1"/>
</dbReference>
<gene>
    <name evidence="7" type="ORF">KDM92_14530</name>
</gene>
<dbReference type="PROSITE" id="PS00688">
    <property type="entry name" value="SIGMA54_INTERACT_3"/>
    <property type="match status" value="1"/>
</dbReference>
<dbReference type="SUPFAM" id="SSF46689">
    <property type="entry name" value="Homeodomain-like"/>
    <property type="match status" value="1"/>
</dbReference>
<keyword evidence="2" id="KW-0067">ATP-binding</keyword>
<dbReference type="InterPro" id="IPR002197">
    <property type="entry name" value="HTH_Fis"/>
</dbReference>
<keyword evidence="5" id="KW-0804">Transcription</keyword>
<dbReference type="SMART" id="SM00382">
    <property type="entry name" value="AAA"/>
    <property type="match status" value="1"/>
</dbReference>
<dbReference type="PRINTS" id="PR01590">
    <property type="entry name" value="HTHFIS"/>
</dbReference>
<evidence type="ECO:0000313" key="8">
    <source>
        <dbReference type="Proteomes" id="UP000680158"/>
    </source>
</evidence>
<dbReference type="Pfam" id="PF00158">
    <property type="entry name" value="Sigma54_activat"/>
    <property type="match status" value="1"/>
</dbReference>
<reference evidence="7 8" key="1">
    <citation type="submission" date="2021-04" db="EMBL/GenBank/DDBJ databases">
        <title>novel species isolated from subtropical streams in China.</title>
        <authorList>
            <person name="Lu H."/>
        </authorList>
    </citation>
    <scope>NUCLEOTIDE SEQUENCE [LARGE SCALE GENOMIC DNA]</scope>
    <source>
        <strain evidence="7 8">BYS107W</strain>
    </source>
</reference>
<dbReference type="GO" id="GO:0043565">
    <property type="term" value="F:sequence-specific DNA binding"/>
    <property type="evidence" value="ECO:0007669"/>
    <property type="project" value="InterPro"/>
</dbReference>
<dbReference type="EMBL" id="JAGSPM010000009">
    <property type="protein sequence ID" value="MBR7747798.1"/>
    <property type="molecule type" value="Genomic_DNA"/>
</dbReference>
<keyword evidence="1" id="KW-0547">Nucleotide-binding</keyword>
<name>A0A941DHN1_9BURK</name>
<dbReference type="Gene3D" id="3.30.450.40">
    <property type="match status" value="1"/>
</dbReference>
<evidence type="ECO:0000256" key="2">
    <source>
        <dbReference type="ARBA" id="ARBA00022840"/>
    </source>
</evidence>
<sequence>MRHQAILPALHLKQARLQFVERGITPASGIDLRLAQSWQRSLSAGLSPVGRADCADNLSSANLQYARDFNHELISHSEPVIEYLFDQVKHSHSMVILADAQGVLMHTLGDLDFLSKAERVALKCGANWAENQRGTNAIGTALAEAAEIEINGAEHYLEPNEFLTCAAAPILSAQGHLLGILDISGDQRSRHPHTLGLVSTAAQMIENSMVLGSCQHPILLQLHTRAEGIGSVAQAILVFSEDGYLLGANRRALALLNLGYSDLARIDWRQLFDQDLHAFMSRQRRSTSHPEALICRDGRRLFAQIHPHSKSLNTITTHSHVVQEAVIPSSELDRQWQTAADKARKLIDKGIPLLLHGESGVGKEVFAQAVHHSSQRREKAFVAVNCAAIPEHLIESELFGYVAGAFTGASRHGALGRLREAHGGTLFLDEIGDMPLMLQTRLLRVLQERKVTPLGSSSAIPVDFNLICATHRDLKESVTEGRFREDLFYRINGLTLDLPPLRQRTDFAALCRNLLREFSPHSQVYIDAEILSAMQLYAWPGNLRQLSHVLRAAAALLDEGEIEIGWEHLSQDLVEDLRRSAAQIEDLHQRTNSTVGTTPESVMMSQSQKNLVPNLQQNTWQLIQQALQESQGNVSAAARNLGISRQTLYRKLQEHVSTKK</sequence>
<protein>
    <submittedName>
        <fullName evidence="7">Sigma-54-dependent Fis family transcriptional regulator</fullName>
    </submittedName>
</protein>
<evidence type="ECO:0000256" key="3">
    <source>
        <dbReference type="ARBA" id="ARBA00023015"/>
    </source>
</evidence>
<dbReference type="InterPro" id="IPR003018">
    <property type="entry name" value="GAF"/>
</dbReference>
<evidence type="ECO:0000256" key="1">
    <source>
        <dbReference type="ARBA" id="ARBA00022741"/>
    </source>
</evidence>
<keyword evidence="8" id="KW-1185">Reference proteome</keyword>
<dbReference type="Proteomes" id="UP000680158">
    <property type="component" value="Unassembled WGS sequence"/>
</dbReference>
<dbReference type="GO" id="GO:0006355">
    <property type="term" value="P:regulation of DNA-templated transcription"/>
    <property type="evidence" value="ECO:0007669"/>
    <property type="project" value="InterPro"/>
</dbReference>
<dbReference type="AlphaFoldDB" id="A0A941DHN1"/>
<accession>A0A941DHN1</accession>
<evidence type="ECO:0000259" key="6">
    <source>
        <dbReference type="PROSITE" id="PS50045"/>
    </source>
</evidence>
<dbReference type="PROSITE" id="PS50045">
    <property type="entry name" value="SIGMA54_INTERACT_4"/>
    <property type="match status" value="1"/>
</dbReference>
<dbReference type="InterPro" id="IPR025662">
    <property type="entry name" value="Sigma_54_int_dom_ATP-bd_1"/>
</dbReference>
<dbReference type="PANTHER" id="PTHR32071">
    <property type="entry name" value="TRANSCRIPTIONAL REGULATORY PROTEIN"/>
    <property type="match status" value="1"/>
</dbReference>
<feature type="domain" description="Sigma-54 factor interaction" evidence="6">
    <location>
        <begin position="325"/>
        <end position="555"/>
    </location>
</feature>
<keyword evidence="4" id="KW-0238">DNA-binding</keyword>